<protein>
    <recommendedName>
        <fullName evidence="6">Peroxidase</fullName>
    </recommendedName>
</protein>
<dbReference type="CDD" id="cd09819">
    <property type="entry name" value="An_peroxidase_bacterial_1"/>
    <property type="match status" value="1"/>
</dbReference>
<evidence type="ECO:0000256" key="1">
    <source>
        <dbReference type="ARBA" id="ARBA00004613"/>
    </source>
</evidence>
<keyword evidence="2" id="KW-0964">Secreted</keyword>
<sequence>MTKARGCGHTAVSSFSKLFPDLPGVVVSEADAAILGGPGGLMHDFDGTSNDCDIPAGYIFFAQFVDHDITLDTTSGLREDPKSPGEISELPNIRSASLDLDCVYGFGPEGSPHIYDGVRPGRLAINPNGYDLARSPSGTALIGDPRNDENIFVSQMQLLFHRFHNKIYNERVYQENKSESFNRFEEAQKQTRYHYQWLVLFDFLKRLCDPEVYKFAANLLLSNQPNQAPKYPLCYRPDDHGKLSMPVEFSVAAYRVGHTLVRSTYAANGNNLDIELFDERFGTLGFSAFPEELEVDWRYLLEVDDCIHPRMSKAVDPLLADEIQNLPVVGSNNPNNRALAFRNLLRGNVMSLPSGQAVADKLRGLGYPIPHNDLQLGDLPSALQGNTPLFYYILQESKINNAGQRLGPVGSAILMEVFGGMLTHCDSFLKEDNWNPDPCLSREKSRLAPDKYKEGFLRKPLVERENYYPFDLADVVRFVQSDS</sequence>
<dbReference type="PANTHER" id="PTHR11475">
    <property type="entry name" value="OXIDASE/PEROXIDASE"/>
    <property type="match status" value="1"/>
</dbReference>
<dbReference type="Pfam" id="PF03098">
    <property type="entry name" value="An_peroxidase"/>
    <property type="match status" value="1"/>
</dbReference>
<dbReference type="Gene3D" id="1.10.640.10">
    <property type="entry name" value="Haem peroxidase domain superfamily, animal type"/>
    <property type="match status" value="1"/>
</dbReference>
<comment type="caution">
    <text evidence="4">The sequence shown here is derived from an EMBL/GenBank/DDBJ whole genome shotgun (WGS) entry which is preliminary data.</text>
</comment>
<proteinExistence type="predicted"/>
<reference evidence="4" key="1">
    <citation type="submission" date="2020-11" db="EMBL/GenBank/DDBJ databases">
        <authorList>
            <person name="Konstantinou D."/>
            <person name="Gkelis S."/>
            <person name="Popin R."/>
            <person name="Fewer D."/>
            <person name="Sivonen K."/>
        </authorList>
    </citation>
    <scope>NUCLEOTIDE SEQUENCE</scope>
    <source>
        <strain evidence="4">TAU-MAC 1115</strain>
    </source>
</reference>
<dbReference type="SUPFAM" id="SSF48113">
    <property type="entry name" value="Heme-dependent peroxidases"/>
    <property type="match status" value="1"/>
</dbReference>
<gene>
    <name evidence="4" type="ORF">IXB50_11640</name>
</gene>
<organism evidence="4 5">
    <name type="scientific">Leptothoe spongobia TAU-MAC 1115</name>
    <dbReference type="NCBI Taxonomy" id="1967444"/>
    <lineage>
        <taxon>Bacteria</taxon>
        <taxon>Bacillati</taxon>
        <taxon>Cyanobacteriota</taxon>
        <taxon>Cyanophyceae</taxon>
        <taxon>Nodosilineales</taxon>
        <taxon>Cymatolegaceae</taxon>
        <taxon>Leptothoe</taxon>
        <taxon>Leptothoe spongobia</taxon>
    </lineage>
</organism>
<dbReference type="InterPro" id="IPR010255">
    <property type="entry name" value="Haem_peroxidase_sf"/>
</dbReference>
<evidence type="ECO:0000256" key="2">
    <source>
        <dbReference type="ARBA" id="ARBA00022525"/>
    </source>
</evidence>
<dbReference type="AlphaFoldDB" id="A0A947DFC5"/>
<evidence type="ECO:0000256" key="3">
    <source>
        <dbReference type="ARBA" id="ARBA00023180"/>
    </source>
</evidence>
<keyword evidence="3" id="KW-0325">Glycoprotein</keyword>
<dbReference type="PROSITE" id="PS50292">
    <property type="entry name" value="PEROXIDASE_3"/>
    <property type="match status" value="1"/>
</dbReference>
<dbReference type="GO" id="GO:0004601">
    <property type="term" value="F:peroxidase activity"/>
    <property type="evidence" value="ECO:0007669"/>
    <property type="project" value="InterPro"/>
</dbReference>
<dbReference type="EMBL" id="JADOES010000020">
    <property type="protein sequence ID" value="MBT9316072.1"/>
    <property type="molecule type" value="Genomic_DNA"/>
</dbReference>
<dbReference type="GO" id="GO:0005576">
    <property type="term" value="C:extracellular region"/>
    <property type="evidence" value="ECO:0007669"/>
    <property type="project" value="UniProtKB-SubCell"/>
</dbReference>
<dbReference type="InterPro" id="IPR019791">
    <property type="entry name" value="Haem_peroxidase_animal"/>
</dbReference>
<dbReference type="GO" id="GO:0020037">
    <property type="term" value="F:heme binding"/>
    <property type="evidence" value="ECO:0007669"/>
    <property type="project" value="InterPro"/>
</dbReference>
<dbReference type="Proteomes" id="UP000717364">
    <property type="component" value="Unassembled WGS sequence"/>
</dbReference>
<dbReference type="GO" id="GO:0006979">
    <property type="term" value="P:response to oxidative stress"/>
    <property type="evidence" value="ECO:0007669"/>
    <property type="project" value="InterPro"/>
</dbReference>
<name>A0A947DFC5_9CYAN</name>
<dbReference type="PANTHER" id="PTHR11475:SF4">
    <property type="entry name" value="CHORION PEROXIDASE"/>
    <property type="match status" value="1"/>
</dbReference>
<evidence type="ECO:0000313" key="5">
    <source>
        <dbReference type="Proteomes" id="UP000717364"/>
    </source>
</evidence>
<evidence type="ECO:0008006" key="6">
    <source>
        <dbReference type="Google" id="ProtNLM"/>
    </source>
</evidence>
<keyword evidence="5" id="KW-1185">Reference proteome</keyword>
<evidence type="ECO:0000313" key="4">
    <source>
        <dbReference type="EMBL" id="MBT9316072.1"/>
    </source>
</evidence>
<comment type="subcellular location">
    <subcellularLocation>
        <location evidence="1">Secreted</location>
    </subcellularLocation>
</comment>
<dbReference type="InterPro" id="IPR037120">
    <property type="entry name" value="Haem_peroxidase_sf_animal"/>
</dbReference>
<reference evidence="4" key="2">
    <citation type="journal article" date="2021" name="Mar. Drugs">
        <title>Genome Reduction and Secondary Metabolism of the Marine Sponge-Associated Cyanobacterium Leptothoe.</title>
        <authorList>
            <person name="Konstantinou D."/>
            <person name="Popin R.V."/>
            <person name="Fewer D.P."/>
            <person name="Sivonen K."/>
            <person name="Gkelis S."/>
        </authorList>
    </citation>
    <scope>NUCLEOTIDE SEQUENCE</scope>
    <source>
        <strain evidence="4">TAU-MAC 1115</strain>
    </source>
</reference>
<accession>A0A947DFC5</accession>